<dbReference type="EMBL" id="BASH01000003">
    <property type="protein sequence ID" value="GAD16637.1"/>
    <property type="molecule type" value="Genomic_DNA"/>
</dbReference>
<organism evidence="2 3">
    <name type="scientific">Lentilactobacillus otakiensis DSM 19908 = JCM 15040</name>
    <dbReference type="NCBI Taxonomy" id="1423780"/>
    <lineage>
        <taxon>Bacteria</taxon>
        <taxon>Bacillati</taxon>
        <taxon>Bacillota</taxon>
        <taxon>Bacilli</taxon>
        <taxon>Lactobacillales</taxon>
        <taxon>Lactobacillaceae</taxon>
        <taxon>Lentilactobacillus</taxon>
    </lineage>
</organism>
<evidence type="ECO:0000259" key="1">
    <source>
        <dbReference type="Pfam" id="PF13349"/>
    </source>
</evidence>
<accession>S4NHL0</accession>
<name>S4NHL0_9LACO</name>
<protein>
    <recommendedName>
        <fullName evidence="1">DUF4097 domain-containing protein</fullName>
    </recommendedName>
</protein>
<comment type="caution">
    <text evidence="2">The sequence shown here is derived from an EMBL/GenBank/DDBJ whole genome shotgun (WGS) entry which is preliminary data.</text>
</comment>
<dbReference type="eggNOG" id="COG3595">
    <property type="taxonomic scope" value="Bacteria"/>
</dbReference>
<keyword evidence="3" id="KW-1185">Reference proteome</keyword>
<dbReference type="Pfam" id="PF13349">
    <property type="entry name" value="DUF4097"/>
    <property type="match status" value="1"/>
</dbReference>
<evidence type="ECO:0000313" key="3">
    <source>
        <dbReference type="Proteomes" id="UP000016361"/>
    </source>
</evidence>
<feature type="domain" description="DUF4097" evidence="1">
    <location>
        <begin position="50"/>
        <end position="280"/>
    </location>
</feature>
<gene>
    <name evidence="2" type="ORF">LOT_1175</name>
</gene>
<evidence type="ECO:0000313" key="2">
    <source>
        <dbReference type="EMBL" id="GAD16637.1"/>
    </source>
</evidence>
<dbReference type="Gene3D" id="2.160.20.120">
    <property type="match status" value="1"/>
</dbReference>
<dbReference type="InterPro" id="IPR025164">
    <property type="entry name" value="Toastrack_DUF4097"/>
</dbReference>
<dbReference type="STRING" id="1423780.FD05_GL000758"/>
<proteinExistence type="predicted"/>
<sequence>MGIFLFALGLGNGGARTVYWDHGFTTDQYSRVKSHQVTKSYSGIKNFSLATASRVQIKKGNVSKTEITYPSATKVTKSGDTLHMNLKSQPKRHGVVFFGDFDQASHLFGKTIITVPKNTQIGTITSDVADSISVKNMIIKTITSSGVGDVTLDHVTTTADLDLENTGDVTLKSSRFPNAHLDVGAGDVTLTSNKFDSMSVETGAGDINFNPQKVGKSLTAHSDVGDISGHVAKNKRAQISVSADVGDASLFGSSHKKHIESTAKNPIVYKFTSDVGDVTIHEG</sequence>
<dbReference type="AlphaFoldDB" id="S4NHL0"/>
<reference evidence="3" key="1">
    <citation type="journal article" date="2013" name="Genome Announc.">
        <title>Draft Genome Sequence of D-Branched-Chain Amino Acid Producer Lactobacillus otakiensis JCM 15040T, Isolated from a Traditional Japanese Pickle.</title>
        <authorList>
            <person name="Doi K."/>
            <person name="Mori K."/>
            <person name="Mutaguchi Y."/>
            <person name="Tashiro K."/>
            <person name="Fujino Y."/>
            <person name="Ohmori T."/>
            <person name="Kuhara S."/>
            <person name="Ohshima T."/>
        </authorList>
    </citation>
    <scope>NUCLEOTIDE SEQUENCE [LARGE SCALE GENOMIC DNA]</scope>
    <source>
        <strain evidence="3">JCM 15040</strain>
    </source>
</reference>
<dbReference type="Proteomes" id="UP000016361">
    <property type="component" value="Unassembled WGS sequence"/>
</dbReference>